<dbReference type="Pfam" id="PF00106">
    <property type="entry name" value="adh_short"/>
    <property type="match status" value="1"/>
</dbReference>
<dbReference type="PROSITE" id="PS00061">
    <property type="entry name" value="ADH_SHORT"/>
    <property type="match status" value="1"/>
</dbReference>
<evidence type="ECO:0008006" key="4">
    <source>
        <dbReference type="Google" id="ProtNLM"/>
    </source>
</evidence>
<dbReference type="AlphaFoldDB" id="A0AAD5UYU4"/>
<evidence type="ECO:0000256" key="1">
    <source>
        <dbReference type="ARBA" id="ARBA00022857"/>
    </source>
</evidence>
<reference evidence="2" key="1">
    <citation type="submission" date="2022-07" db="EMBL/GenBank/DDBJ databases">
        <title>Genome Sequence of Physisporinus lineatus.</title>
        <authorList>
            <person name="Buettner E."/>
        </authorList>
    </citation>
    <scope>NUCLEOTIDE SEQUENCE</scope>
    <source>
        <strain evidence="2">VT162</strain>
    </source>
</reference>
<keyword evidence="3" id="KW-1185">Reference proteome</keyword>
<evidence type="ECO:0000313" key="3">
    <source>
        <dbReference type="Proteomes" id="UP001212997"/>
    </source>
</evidence>
<comment type="caution">
    <text evidence="2">The sequence shown here is derived from an EMBL/GenBank/DDBJ whole genome shotgun (WGS) entry which is preliminary data.</text>
</comment>
<name>A0AAD5UYU4_9APHY</name>
<dbReference type="GO" id="GO:0016616">
    <property type="term" value="F:oxidoreductase activity, acting on the CH-OH group of donors, NAD or NADP as acceptor"/>
    <property type="evidence" value="ECO:0007669"/>
    <property type="project" value="TreeGrafter"/>
</dbReference>
<gene>
    <name evidence="2" type="ORF">NLI96_g10049</name>
</gene>
<dbReference type="PRINTS" id="PR00081">
    <property type="entry name" value="GDHRDH"/>
</dbReference>
<dbReference type="EMBL" id="JANAWD010000544">
    <property type="protein sequence ID" value="KAJ3478017.1"/>
    <property type="molecule type" value="Genomic_DNA"/>
</dbReference>
<dbReference type="Proteomes" id="UP001212997">
    <property type="component" value="Unassembled WGS sequence"/>
</dbReference>
<dbReference type="InterPro" id="IPR036291">
    <property type="entry name" value="NAD(P)-bd_dom_sf"/>
</dbReference>
<dbReference type="Gene3D" id="3.40.50.720">
    <property type="entry name" value="NAD(P)-binding Rossmann-like Domain"/>
    <property type="match status" value="1"/>
</dbReference>
<accession>A0AAD5UYU4</accession>
<evidence type="ECO:0000313" key="2">
    <source>
        <dbReference type="EMBL" id="KAJ3478017.1"/>
    </source>
</evidence>
<organism evidence="2 3">
    <name type="scientific">Meripilus lineatus</name>
    <dbReference type="NCBI Taxonomy" id="2056292"/>
    <lineage>
        <taxon>Eukaryota</taxon>
        <taxon>Fungi</taxon>
        <taxon>Dikarya</taxon>
        <taxon>Basidiomycota</taxon>
        <taxon>Agaricomycotina</taxon>
        <taxon>Agaricomycetes</taxon>
        <taxon>Polyporales</taxon>
        <taxon>Meripilaceae</taxon>
        <taxon>Meripilus</taxon>
    </lineage>
</organism>
<dbReference type="PANTHER" id="PTHR45458:SF1">
    <property type="entry name" value="SHORT CHAIN DEHYDROGENASE"/>
    <property type="match status" value="1"/>
</dbReference>
<sequence length="239" mass="25840">MSELSSWLITGCSRGIGLEFVRQLIASPSNLVIATCRNPDTATALQALRADTNNLKGTLHIARIDVADEQSIRGSVKELGLILEDHGLDYLINNAAVTEGADSAFKHSAEGFRKTFEANVIGPALLAQVYLPYLEKGRRKVIMNMTSGLASMGLNIGSKNATYSVSKTALNMLTYKQATERPDLIAFVVDPGWVKTVMGGEGAFLEPHESVESLIQLLTSVTSEHSGKFFGRDGNVIPW</sequence>
<dbReference type="InterPro" id="IPR020904">
    <property type="entry name" value="Sc_DH/Rdtase_CS"/>
</dbReference>
<proteinExistence type="predicted"/>
<dbReference type="PANTHER" id="PTHR45458">
    <property type="entry name" value="SHORT-CHAIN DEHYDROGENASE/REDUCTASE SDR"/>
    <property type="match status" value="1"/>
</dbReference>
<dbReference type="CDD" id="cd05325">
    <property type="entry name" value="carb_red_sniffer_like_SDR_c"/>
    <property type="match status" value="1"/>
</dbReference>
<dbReference type="SUPFAM" id="SSF51735">
    <property type="entry name" value="NAD(P)-binding Rossmann-fold domains"/>
    <property type="match status" value="1"/>
</dbReference>
<keyword evidence="1" id="KW-0521">NADP</keyword>
<dbReference type="InterPro" id="IPR002347">
    <property type="entry name" value="SDR_fam"/>
</dbReference>
<dbReference type="InterPro" id="IPR052184">
    <property type="entry name" value="SDR_enzymes"/>
</dbReference>
<protein>
    <recommendedName>
        <fullName evidence="4">C-factor</fullName>
    </recommendedName>
</protein>